<dbReference type="PANTHER" id="PTHR10672">
    <property type="entry name" value="ADDUCIN"/>
    <property type="match status" value="1"/>
</dbReference>
<name>A0A914GPQ1_GLORO</name>
<comment type="similarity">
    <text evidence="1">Belongs to the aldolase class II family. Adducin subfamily.</text>
</comment>
<evidence type="ECO:0000313" key="3">
    <source>
        <dbReference type="Proteomes" id="UP000887572"/>
    </source>
</evidence>
<dbReference type="WBParaSite" id="Gr19_v10_g10281.t1">
    <property type="protein sequence ID" value="Gr19_v10_g10281.t1"/>
    <property type="gene ID" value="Gr19_v10_g10281"/>
</dbReference>
<evidence type="ECO:0000259" key="2">
    <source>
        <dbReference type="SMART" id="SM01007"/>
    </source>
</evidence>
<organism evidence="3 4">
    <name type="scientific">Globodera rostochiensis</name>
    <name type="common">Golden nematode worm</name>
    <name type="synonym">Heterodera rostochiensis</name>
    <dbReference type="NCBI Taxonomy" id="31243"/>
    <lineage>
        <taxon>Eukaryota</taxon>
        <taxon>Metazoa</taxon>
        <taxon>Ecdysozoa</taxon>
        <taxon>Nematoda</taxon>
        <taxon>Chromadorea</taxon>
        <taxon>Rhabditida</taxon>
        <taxon>Tylenchina</taxon>
        <taxon>Tylenchomorpha</taxon>
        <taxon>Tylenchoidea</taxon>
        <taxon>Heteroderidae</taxon>
        <taxon>Heteroderinae</taxon>
        <taxon>Globodera</taxon>
    </lineage>
</organism>
<protein>
    <submittedName>
        <fullName evidence="4">Class II aldolase/adducin N-terminal domain-containing protein</fullName>
    </submittedName>
</protein>
<dbReference type="NCBIfam" id="NF005451">
    <property type="entry name" value="PRK07044.1"/>
    <property type="match status" value="1"/>
</dbReference>
<dbReference type="Pfam" id="PF00596">
    <property type="entry name" value="Aldolase_II"/>
    <property type="match status" value="1"/>
</dbReference>
<dbReference type="InterPro" id="IPR001303">
    <property type="entry name" value="Aldolase_II/adducin_N"/>
</dbReference>
<dbReference type="PANTHER" id="PTHR10672:SF3">
    <property type="entry name" value="PROTEIN HU-LI TAI SHAO"/>
    <property type="match status" value="1"/>
</dbReference>
<keyword evidence="3" id="KW-1185">Reference proteome</keyword>
<sequence>MHQQITFVDLKMNLLIRRRRVSTFIRILISASSMDVSLSLNGLGAKPLVRIADLADSKKYSAEEIDCRNKLASLYRLVDLFHWSQSIYNHITLRLPGKEHEILINPLGMIYREVTASSFVKISVDGRIVDPGSTPLGINQAGYILHTAIHEARPDVQCVLHLHTAAGAAVSAMKCGLLPLNQESMVIGPVAYHEYCGMLSAEDEKAEIVKHLEPDRNQQIKSFWVIFLRNHGFAACGASVEEALHLAYHALIACQTQKRAYDIAQHGANGMNRTASGQNGSMEHTYERMGDIEWAVGELEWEAWMRQLDGADYQTGHKYKMPALLEAIKKGK</sequence>
<accession>A0A914GPQ1</accession>
<dbReference type="GO" id="GO:0051015">
    <property type="term" value="F:actin filament binding"/>
    <property type="evidence" value="ECO:0007669"/>
    <property type="project" value="TreeGrafter"/>
</dbReference>
<dbReference type="SUPFAM" id="SSF53639">
    <property type="entry name" value="AraD/HMP-PK domain-like"/>
    <property type="match status" value="1"/>
</dbReference>
<dbReference type="AlphaFoldDB" id="A0A914GPQ1"/>
<reference evidence="4" key="1">
    <citation type="submission" date="2022-11" db="UniProtKB">
        <authorList>
            <consortium name="WormBaseParasite"/>
        </authorList>
    </citation>
    <scope>IDENTIFICATION</scope>
</reference>
<proteinExistence type="inferred from homology"/>
<evidence type="ECO:0000313" key="4">
    <source>
        <dbReference type="WBParaSite" id="Gr19_v10_g10281.t1"/>
    </source>
</evidence>
<dbReference type="InterPro" id="IPR036409">
    <property type="entry name" value="Aldolase_II/adducin_N_sf"/>
</dbReference>
<dbReference type="GO" id="GO:0005886">
    <property type="term" value="C:plasma membrane"/>
    <property type="evidence" value="ECO:0007669"/>
    <property type="project" value="UniProtKB-SubCell"/>
</dbReference>
<evidence type="ECO:0000256" key="1">
    <source>
        <dbReference type="ARBA" id="ARBA00006274"/>
    </source>
</evidence>
<dbReference type="Gene3D" id="3.40.225.10">
    <property type="entry name" value="Class II aldolase/adducin N-terminal domain"/>
    <property type="match status" value="1"/>
</dbReference>
<dbReference type="InterPro" id="IPR051017">
    <property type="entry name" value="Aldolase-II_Adducin_sf"/>
</dbReference>
<dbReference type="GO" id="GO:0005856">
    <property type="term" value="C:cytoskeleton"/>
    <property type="evidence" value="ECO:0007669"/>
    <property type="project" value="TreeGrafter"/>
</dbReference>
<feature type="domain" description="Class II aldolase/adducin N-terminal" evidence="2">
    <location>
        <begin position="69"/>
        <end position="258"/>
    </location>
</feature>
<dbReference type="SMART" id="SM01007">
    <property type="entry name" value="Aldolase_II"/>
    <property type="match status" value="1"/>
</dbReference>
<dbReference type="GO" id="GO:0014069">
    <property type="term" value="C:postsynaptic density"/>
    <property type="evidence" value="ECO:0007669"/>
    <property type="project" value="TreeGrafter"/>
</dbReference>
<dbReference type="Proteomes" id="UP000887572">
    <property type="component" value="Unplaced"/>
</dbReference>